<evidence type="ECO:0008006" key="3">
    <source>
        <dbReference type="Google" id="ProtNLM"/>
    </source>
</evidence>
<evidence type="ECO:0000313" key="1">
    <source>
        <dbReference type="EMBL" id="TDV48669.1"/>
    </source>
</evidence>
<organism evidence="1 2">
    <name type="scientific">Actinophytocola oryzae</name>
    <dbReference type="NCBI Taxonomy" id="502181"/>
    <lineage>
        <taxon>Bacteria</taxon>
        <taxon>Bacillati</taxon>
        <taxon>Actinomycetota</taxon>
        <taxon>Actinomycetes</taxon>
        <taxon>Pseudonocardiales</taxon>
        <taxon>Pseudonocardiaceae</taxon>
    </lineage>
</organism>
<evidence type="ECO:0000313" key="2">
    <source>
        <dbReference type="Proteomes" id="UP000294927"/>
    </source>
</evidence>
<dbReference type="AlphaFoldDB" id="A0A4R7VHU7"/>
<sequence length="242" mass="25183">MDNDKLRSLALASSCAAFIAVPNVGALAGGGEKTDRYDTVITPPSYAFAVWAPIFAACAIDTRVQCTADGRTRPSSRRTGWPLTAAYLTNTAWSLAAQTDRFQYTPALLPLATSLTAVAHNRLRHVPPSRSTSTATGMLLGWTALASTVNILADAVRRGAPPHSRTTITAAATGLLVTGAALTARITRTPTRGALAVAAPAVWGLLTTSADRRRPPTIRAVSAAAALALGGIAGWRRSVKPT</sequence>
<dbReference type="InterPro" id="IPR038330">
    <property type="entry name" value="TspO/MBR-related_sf"/>
</dbReference>
<accession>A0A4R7VHU7</accession>
<dbReference type="EMBL" id="SOCP01000008">
    <property type="protein sequence ID" value="TDV48669.1"/>
    <property type="molecule type" value="Genomic_DNA"/>
</dbReference>
<dbReference type="RefSeq" id="WP_133904726.1">
    <property type="nucleotide sequence ID" value="NZ_SOCP01000008.1"/>
</dbReference>
<protein>
    <recommendedName>
        <fullName evidence="3">TspO/MBR related protein</fullName>
    </recommendedName>
</protein>
<proteinExistence type="predicted"/>
<dbReference type="Proteomes" id="UP000294927">
    <property type="component" value="Unassembled WGS sequence"/>
</dbReference>
<gene>
    <name evidence="1" type="ORF">CLV71_10829</name>
</gene>
<reference evidence="1 2" key="1">
    <citation type="submission" date="2019-03" db="EMBL/GenBank/DDBJ databases">
        <title>Genomic Encyclopedia of Archaeal and Bacterial Type Strains, Phase II (KMG-II): from individual species to whole genera.</title>
        <authorList>
            <person name="Goeker M."/>
        </authorList>
    </citation>
    <scope>NUCLEOTIDE SEQUENCE [LARGE SCALE GENOMIC DNA]</scope>
    <source>
        <strain evidence="1 2">DSM 45499</strain>
    </source>
</reference>
<name>A0A4R7VHU7_9PSEU</name>
<keyword evidence="2" id="KW-1185">Reference proteome</keyword>
<dbReference type="Gene3D" id="1.20.1260.100">
    <property type="entry name" value="TspO/MBR protein"/>
    <property type="match status" value="1"/>
</dbReference>
<dbReference type="OrthoDB" id="5189031at2"/>
<comment type="caution">
    <text evidence="1">The sequence shown here is derived from an EMBL/GenBank/DDBJ whole genome shotgun (WGS) entry which is preliminary data.</text>
</comment>